<comment type="caution">
    <text evidence="1">The sequence shown here is derived from an EMBL/GenBank/DDBJ whole genome shotgun (WGS) entry which is preliminary data.</text>
</comment>
<accession>A0ABV2PQR0</accession>
<sequence>MKVNIIVCLIGVIFLGYFTAKQYIKVINCMELYEDNQYSAKERCYRNHDNKHEVEDWEQYKRDMKDAKFKHDLYEEVKRMNK</sequence>
<organism evidence="1 2">
    <name type="scientific">Lysinibacillus parviboronicapiens</name>
    <dbReference type="NCBI Taxonomy" id="436516"/>
    <lineage>
        <taxon>Bacteria</taxon>
        <taxon>Bacillati</taxon>
        <taxon>Bacillota</taxon>
        <taxon>Bacilli</taxon>
        <taxon>Bacillales</taxon>
        <taxon>Bacillaceae</taxon>
        <taxon>Lysinibacillus</taxon>
    </lineage>
</organism>
<gene>
    <name evidence="1" type="ORF">ABIA69_004284</name>
</gene>
<keyword evidence="2" id="KW-1185">Reference proteome</keyword>
<dbReference type="EMBL" id="JBEPSB010000030">
    <property type="protein sequence ID" value="MET4563091.1"/>
    <property type="molecule type" value="Genomic_DNA"/>
</dbReference>
<protein>
    <submittedName>
        <fullName evidence="1">Uncharacterized protein</fullName>
    </submittedName>
</protein>
<evidence type="ECO:0000313" key="1">
    <source>
        <dbReference type="EMBL" id="MET4563091.1"/>
    </source>
</evidence>
<dbReference type="Proteomes" id="UP001549363">
    <property type="component" value="Unassembled WGS sequence"/>
</dbReference>
<evidence type="ECO:0000313" key="2">
    <source>
        <dbReference type="Proteomes" id="UP001549363"/>
    </source>
</evidence>
<name>A0ABV2PQR0_9BACI</name>
<proteinExistence type="predicted"/>
<reference evidence="1 2" key="1">
    <citation type="submission" date="2024-06" db="EMBL/GenBank/DDBJ databases">
        <title>Sorghum-associated microbial communities from plants grown in Nebraska, USA.</title>
        <authorList>
            <person name="Schachtman D."/>
        </authorList>
    </citation>
    <scope>NUCLEOTIDE SEQUENCE [LARGE SCALE GENOMIC DNA]</scope>
    <source>
        <strain evidence="1 2">736</strain>
    </source>
</reference>